<keyword evidence="1" id="KW-0175">Coiled coil</keyword>
<proteinExistence type="predicted"/>
<accession>A0A1Y3B4D0</accession>
<evidence type="ECO:0000256" key="1">
    <source>
        <dbReference type="SAM" id="Coils"/>
    </source>
</evidence>
<evidence type="ECO:0000313" key="2">
    <source>
        <dbReference type="EMBL" id="OTF74763.1"/>
    </source>
</evidence>
<sequence>MRQITKLVDRENVNCGQQQQRQLLDELNRNLYTEIEYLKEKIILLEKDIQTLMDEKNLLKLSKQELQRKNQQLLSLLMNEKCSNMEIGFIKQIATNDDDFDPIVHLENR</sequence>
<feature type="coiled-coil region" evidence="1">
    <location>
        <begin position="35"/>
        <end position="83"/>
    </location>
</feature>
<dbReference type="EMBL" id="MUJZ01045400">
    <property type="protein sequence ID" value="OTF74763.1"/>
    <property type="molecule type" value="Genomic_DNA"/>
</dbReference>
<protein>
    <submittedName>
        <fullName evidence="2">Uncharacterized protein</fullName>
    </submittedName>
</protein>
<gene>
    <name evidence="2" type="ORF">BLA29_012413</name>
</gene>
<organism evidence="2 3">
    <name type="scientific">Euroglyphus maynei</name>
    <name type="common">Mayne's house dust mite</name>
    <dbReference type="NCBI Taxonomy" id="6958"/>
    <lineage>
        <taxon>Eukaryota</taxon>
        <taxon>Metazoa</taxon>
        <taxon>Ecdysozoa</taxon>
        <taxon>Arthropoda</taxon>
        <taxon>Chelicerata</taxon>
        <taxon>Arachnida</taxon>
        <taxon>Acari</taxon>
        <taxon>Acariformes</taxon>
        <taxon>Sarcoptiformes</taxon>
        <taxon>Astigmata</taxon>
        <taxon>Psoroptidia</taxon>
        <taxon>Analgoidea</taxon>
        <taxon>Pyroglyphidae</taxon>
        <taxon>Pyroglyphinae</taxon>
        <taxon>Euroglyphus</taxon>
    </lineage>
</organism>
<evidence type="ECO:0000313" key="3">
    <source>
        <dbReference type="Proteomes" id="UP000194236"/>
    </source>
</evidence>
<dbReference type="AlphaFoldDB" id="A0A1Y3B4D0"/>
<dbReference type="Proteomes" id="UP000194236">
    <property type="component" value="Unassembled WGS sequence"/>
</dbReference>
<comment type="caution">
    <text evidence="2">The sequence shown here is derived from an EMBL/GenBank/DDBJ whole genome shotgun (WGS) entry which is preliminary data.</text>
</comment>
<name>A0A1Y3B4D0_EURMA</name>
<reference evidence="2 3" key="1">
    <citation type="submission" date="2017-03" db="EMBL/GenBank/DDBJ databases">
        <title>Genome Survey of Euroglyphus maynei.</title>
        <authorList>
            <person name="Arlian L.G."/>
            <person name="Morgan M.S."/>
            <person name="Rider S.D."/>
        </authorList>
    </citation>
    <scope>NUCLEOTIDE SEQUENCE [LARGE SCALE GENOMIC DNA]</scope>
    <source>
        <strain evidence="2">Arlian Lab</strain>
        <tissue evidence="2">Whole body</tissue>
    </source>
</reference>
<keyword evidence="3" id="KW-1185">Reference proteome</keyword>